<evidence type="ECO:0000313" key="2">
    <source>
        <dbReference type="Proteomes" id="UP001163324"/>
    </source>
</evidence>
<comment type="caution">
    <text evidence="1">The sequence shown here is derived from an EMBL/GenBank/DDBJ whole genome shotgun (WGS) entry which is preliminary data.</text>
</comment>
<gene>
    <name evidence="1" type="ORF">N3K66_002843</name>
</gene>
<sequence>MVHATGGCVCESLRYSVTVSSADEARTSICHCASCRRAFGTNFGLTTKVKLPLSSFRYQKGEPKCFKQDNGVVREFCHRCGAYVCEYGEQAANKFRYVMWGTFDAPDTFPPKGEFFCKDRAEWMPEVAGVFHKSEIKE</sequence>
<evidence type="ECO:0000313" key="1">
    <source>
        <dbReference type="EMBL" id="KAI9901026.1"/>
    </source>
</evidence>
<keyword evidence="2" id="KW-1185">Reference proteome</keyword>
<reference evidence="1" key="1">
    <citation type="submission" date="2022-10" db="EMBL/GenBank/DDBJ databases">
        <title>Complete Genome of Trichothecium roseum strain YXFP-22015, a Plant Pathogen Isolated from Citrus.</title>
        <authorList>
            <person name="Wang Y."/>
            <person name="Zhu L."/>
        </authorList>
    </citation>
    <scope>NUCLEOTIDE SEQUENCE</scope>
    <source>
        <strain evidence="1">YXFP-22015</strain>
    </source>
</reference>
<accession>A0ACC0V525</accession>
<protein>
    <submittedName>
        <fullName evidence="1">Uncharacterized protein</fullName>
    </submittedName>
</protein>
<dbReference type="EMBL" id="CM047942">
    <property type="protein sequence ID" value="KAI9901026.1"/>
    <property type="molecule type" value="Genomic_DNA"/>
</dbReference>
<name>A0ACC0V525_9HYPO</name>
<organism evidence="1 2">
    <name type="scientific">Trichothecium roseum</name>
    <dbReference type="NCBI Taxonomy" id="47278"/>
    <lineage>
        <taxon>Eukaryota</taxon>
        <taxon>Fungi</taxon>
        <taxon>Dikarya</taxon>
        <taxon>Ascomycota</taxon>
        <taxon>Pezizomycotina</taxon>
        <taxon>Sordariomycetes</taxon>
        <taxon>Hypocreomycetidae</taxon>
        <taxon>Hypocreales</taxon>
        <taxon>Hypocreales incertae sedis</taxon>
        <taxon>Trichothecium</taxon>
    </lineage>
</organism>
<dbReference type="Proteomes" id="UP001163324">
    <property type="component" value="Chromosome 3"/>
</dbReference>
<proteinExistence type="predicted"/>